<organism evidence="2 3">
    <name type="scientific">Actinokineospora bangkokensis</name>
    <dbReference type="NCBI Taxonomy" id="1193682"/>
    <lineage>
        <taxon>Bacteria</taxon>
        <taxon>Bacillati</taxon>
        <taxon>Actinomycetota</taxon>
        <taxon>Actinomycetes</taxon>
        <taxon>Pseudonocardiales</taxon>
        <taxon>Pseudonocardiaceae</taxon>
        <taxon>Actinokineospora</taxon>
    </lineage>
</organism>
<dbReference type="AlphaFoldDB" id="A0A1Q9LNH8"/>
<evidence type="ECO:0000313" key="2">
    <source>
        <dbReference type="EMBL" id="OLR93549.1"/>
    </source>
</evidence>
<evidence type="ECO:0000313" key="3">
    <source>
        <dbReference type="Proteomes" id="UP000186040"/>
    </source>
</evidence>
<protein>
    <recommendedName>
        <fullName evidence="1">STAS domain-containing protein</fullName>
    </recommendedName>
</protein>
<dbReference type="PROSITE" id="PS50801">
    <property type="entry name" value="STAS"/>
    <property type="match status" value="1"/>
</dbReference>
<dbReference type="InterPro" id="IPR002645">
    <property type="entry name" value="STAS_dom"/>
</dbReference>
<comment type="caution">
    <text evidence="2">The sequence shown here is derived from an EMBL/GenBank/DDBJ whole genome shotgun (WGS) entry which is preliminary data.</text>
</comment>
<sequence>MLVPAKADWASWRPDLSMAVLTPTDDLDLEYTVRLGEAADEVLAIAEQHAETCRAVVVDMRAVEFIDSTGLSKLIGLREGLEGSSTTAQLHLVVSADQDIVRRLFEITGLGDVLSILPDMESVVSAVD</sequence>
<feature type="domain" description="STAS" evidence="1">
    <location>
        <begin position="17"/>
        <end position="128"/>
    </location>
</feature>
<dbReference type="Proteomes" id="UP000186040">
    <property type="component" value="Unassembled WGS sequence"/>
</dbReference>
<dbReference type="STRING" id="1193682.BJP25_14735"/>
<dbReference type="InterPro" id="IPR036513">
    <property type="entry name" value="STAS_dom_sf"/>
</dbReference>
<dbReference type="PANTHER" id="PTHR33495:SF13">
    <property type="entry name" value="ANTI-SIGMA-F FACTOR ANTAGONIST RSFB"/>
    <property type="match status" value="1"/>
</dbReference>
<dbReference type="CDD" id="cd07043">
    <property type="entry name" value="STAS_anti-anti-sigma_factors"/>
    <property type="match status" value="1"/>
</dbReference>
<gene>
    <name evidence="2" type="ORF">BJP25_14735</name>
</gene>
<accession>A0A1Q9LNH8</accession>
<reference evidence="2 3" key="1">
    <citation type="submission" date="2016-10" db="EMBL/GenBank/DDBJ databases">
        <title>The Draft Genome Sequence of Actinokineospora bangkokensis 44EHWT reveals the biosynthetic pathway of antifungal compounds Thailandins with unusual extender unit butylmalonyl-CoA.</title>
        <authorList>
            <person name="Greule A."/>
            <person name="Intra B."/>
            <person name="Flemming S."/>
            <person name="Rommel M.G."/>
            <person name="Panbangred W."/>
            <person name="Bechthold A."/>
        </authorList>
    </citation>
    <scope>NUCLEOTIDE SEQUENCE [LARGE SCALE GENOMIC DNA]</scope>
    <source>
        <strain evidence="2 3">44EHW</strain>
    </source>
</reference>
<proteinExistence type="predicted"/>
<dbReference type="OrthoDB" id="3635700at2"/>
<name>A0A1Q9LNH8_9PSEU</name>
<dbReference type="SUPFAM" id="SSF52091">
    <property type="entry name" value="SpoIIaa-like"/>
    <property type="match status" value="1"/>
</dbReference>
<dbReference type="Pfam" id="PF01740">
    <property type="entry name" value="STAS"/>
    <property type="match status" value="1"/>
</dbReference>
<dbReference type="Gene3D" id="3.30.750.24">
    <property type="entry name" value="STAS domain"/>
    <property type="match status" value="1"/>
</dbReference>
<evidence type="ECO:0000259" key="1">
    <source>
        <dbReference type="PROSITE" id="PS50801"/>
    </source>
</evidence>
<dbReference type="EMBL" id="MKQR01000009">
    <property type="protein sequence ID" value="OLR93549.1"/>
    <property type="molecule type" value="Genomic_DNA"/>
</dbReference>
<keyword evidence="3" id="KW-1185">Reference proteome</keyword>
<dbReference type="PANTHER" id="PTHR33495">
    <property type="entry name" value="ANTI-SIGMA FACTOR ANTAGONIST TM_1081-RELATED-RELATED"/>
    <property type="match status" value="1"/>
</dbReference>
<dbReference type="GO" id="GO:0043856">
    <property type="term" value="F:anti-sigma factor antagonist activity"/>
    <property type="evidence" value="ECO:0007669"/>
    <property type="project" value="TreeGrafter"/>
</dbReference>
<dbReference type="RefSeq" id="WP_075974445.1">
    <property type="nucleotide sequence ID" value="NZ_MKQR01000009.1"/>
</dbReference>